<feature type="compositionally biased region" description="Basic and acidic residues" evidence="1">
    <location>
        <begin position="41"/>
        <end position="51"/>
    </location>
</feature>
<reference evidence="2 3" key="1">
    <citation type="submission" date="2020-05" db="EMBL/GenBank/DDBJ databases">
        <title>Identification and distribution of gene clusters putatively required for synthesis of sphingolipid metabolism inhibitors in phylogenetically diverse species of the filamentous fungus Fusarium.</title>
        <authorList>
            <person name="Kim H.-S."/>
            <person name="Busman M."/>
            <person name="Brown D.W."/>
            <person name="Divon H."/>
            <person name="Uhlig S."/>
            <person name="Proctor R.H."/>
        </authorList>
    </citation>
    <scope>NUCLEOTIDE SEQUENCE [LARGE SCALE GENOMIC DNA]</scope>
    <source>
        <strain evidence="2 3">NRRL 13617</strain>
    </source>
</reference>
<organism evidence="2 3">
    <name type="scientific">Fusarium phyllophilum</name>
    <dbReference type="NCBI Taxonomy" id="47803"/>
    <lineage>
        <taxon>Eukaryota</taxon>
        <taxon>Fungi</taxon>
        <taxon>Dikarya</taxon>
        <taxon>Ascomycota</taxon>
        <taxon>Pezizomycotina</taxon>
        <taxon>Sordariomycetes</taxon>
        <taxon>Hypocreomycetidae</taxon>
        <taxon>Hypocreales</taxon>
        <taxon>Nectriaceae</taxon>
        <taxon>Fusarium</taxon>
        <taxon>Fusarium fujikuroi species complex</taxon>
    </lineage>
</organism>
<name>A0A8H5K1G4_9HYPO</name>
<keyword evidence="3" id="KW-1185">Reference proteome</keyword>
<dbReference type="EMBL" id="JAAOAQ010000138">
    <property type="protein sequence ID" value="KAF5565039.1"/>
    <property type="molecule type" value="Genomic_DNA"/>
</dbReference>
<protein>
    <submittedName>
        <fullName evidence="2">Fungal zn(2)-Cys(6) binuclear cluster domain-containing protein</fullName>
    </submittedName>
</protein>
<dbReference type="Proteomes" id="UP000582016">
    <property type="component" value="Unassembled WGS sequence"/>
</dbReference>
<dbReference type="AlphaFoldDB" id="A0A8H5K1G4"/>
<gene>
    <name evidence="2" type="ORF">FPHYL_4417</name>
</gene>
<evidence type="ECO:0000256" key="1">
    <source>
        <dbReference type="SAM" id="MobiDB-lite"/>
    </source>
</evidence>
<evidence type="ECO:0000313" key="2">
    <source>
        <dbReference type="EMBL" id="KAF5565039.1"/>
    </source>
</evidence>
<dbReference type="OrthoDB" id="3266505at2759"/>
<feature type="region of interest" description="Disordered" evidence="1">
    <location>
        <begin position="35"/>
        <end position="59"/>
    </location>
</feature>
<sequence length="323" mass="35248">MGRECSFTGTARSALDSMTNSENLDIDLNDNEVVAQGQDSYSREEQEEQGHSEPSPSSTIIRATNEGAMIQVDAASSTISAGGSRAHDLGPELNDEWPSTQQPELSMRSMAVTSNSSGTDEVVQGAPLASGRTERPQLGLMQALTSPSTNQSMDMSMDLDSWLDYVPFDDNILDLFPLTGGHFDGCGLTMDTDAYSQQLNGHVPAANFNPQQLISTMAQQYQLPDIARNLFPRLDHDASRWLGTKPSVSNFDRTIVNRFLNVFFTQVPSTFTSFECFRISSSTHEEGLLAAAAFGCLYCTTRGSFVIARALCSDARRLVLTRV</sequence>
<proteinExistence type="predicted"/>
<evidence type="ECO:0000313" key="3">
    <source>
        <dbReference type="Proteomes" id="UP000582016"/>
    </source>
</evidence>
<comment type="caution">
    <text evidence="2">The sequence shown here is derived from an EMBL/GenBank/DDBJ whole genome shotgun (WGS) entry which is preliminary data.</text>
</comment>
<accession>A0A8H5K1G4</accession>
<feature type="region of interest" description="Disordered" evidence="1">
    <location>
        <begin position="79"/>
        <end position="100"/>
    </location>
</feature>